<dbReference type="EMBL" id="CYXP01000002">
    <property type="protein sequence ID" value="CUM99572.1"/>
    <property type="molecule type" value="Genomic_DNA"/>
</dbReference>
<sequence>MKHPIDLEHWNRKEHFRFFGSMDDPFFGLTTQIDVTSIYKEAKTDHASFFLYSLHKIMTAVNEVEEFRYRIIDNIPVCFDRIHVGTTIGREDGTFGFGFFEYTPDRQLFLQNAQKEIERVQALTGLCKDRESDRQDLVRFSPVPWIAFTEMKHASSFRTGDSATRISTGKLIEQNGHRMLPISVTAHHGLMDGRHVSILLDRIADKDG</sequence>
<evidence type="ECO:0000313" key="1">
    <source>
        <dbReference type="EMBL" id="CUM99572.1"/>
    </source>
</evidence>
<gene>
    <name evidence="1" type="primary">cat3</name>
    <name evidence="1" type="ORF">ERS852429_01492</name>
</gene>
<dbReference type="Proteomes" id="UP000095591">
    <property type="component" value="Unassembled WGS sequence"/>
</dbReference>
<accession>A0A173T9R8</accession>
<keyword evidence="1" id="KW-0808">Transferase</keyword>
<dbReference type="SMART" id="SM01059">
    <property type="entry name" value="CAT"/>
    <property type="match status" value="1"/>
</dbReference>
<reference evidence="1 2" key="1">
    <citation type="submission" date="2015-09" db="EMBL/GenBank/DDBJ databases">
        <authorList>
            <consortium name="Pathogen Informatics"/>
        </authorList>
    </citation>
    <scope>NUCLEOTIDE SEQUENCE [LARGE SCALE GENOMIC DNA]</scope>
    <source>
        <strain evidence="1 2">2789STDY5608872</strain>
    </source>
</reference>
<dbReference type="InterPro" id="IPR023213">
    <property type="entry name" value="CAT-like_dom_sf"/>
</dbReference>
<dbReference type="EC" id="2.3.1.28" evidence="1"/>
<dbReference type="Gene3D" id="3.30.559.10">
    <property type="entry name" value="Chloramphenicol acetyltransferase-like domain"/>
    <property type="match status" value="1"/>
</dbReference>
<dbReference type="RefSeq" id="WP_057319140.1">
    <property type="nucleotide sequence ID" value="NZ_CYXP01000002.1"/>
</dbReference>
<proteinExistence type="predicted"/>
<dbReference type="SUPFAM" id="SSF52777">
    <property type="entry name" value="CoA-dependent acyltransferases"/>
    <property type="match status" value="1"/>
</dbReference>
<evidence type="ECO:0000313" key="2">
    <source>
        <dbReference type="Proteomes" id="UP000095591"/>
    </source>
</evidence>
<dbReference type="AlphaFoldDB" id="A0A173T9R8"/>
<dbReference type="PANTHER" id="PTHR38474:SF1">
    <property type="entry name" value="SLR0299 PROTEIN"/>
    <property type="match status" value="1"/>
</dbReference>
<keyword evidence="1" id="KW-0012">Acyltransferase</keyword>
<dbReference type="PANTHER" id="PTHR38474">
    <property type="entry name" value="SLR0299 PROTEIN"/>
    <property type="match status" value="1"/>
</dbReference>
<dbReference type="InterPro" id="IPR001707">
    <property type="entry name" value="Cmp_AcTrfase"/>
</dbReference>
<organism evidence="1 2">
    <name type="scientific">Parabacteroides distasonis</name>
    <dbReference type="NCBI Taxonomy" id="823"/>
    <lineage>
        <taxon>Bacteria</taxon>
        <taxon>Pseudomonadati</taxon>
        <taxon>Bacteroidota</taxon>
        <taxon>Bacteroidia</taxon>
        <taxon>Bacteroidales</taxon>
        <taxon>Tannerellaceae</taxon>
        <taxon>Parabacteroides</taxon>
    </lineage>
</organism>
<dbReference type="GO" id="GO:0008811">
    <property type="term" value="F:chloramphenicol O-acetyltransferase activity"/>
    <property type="evidence" value="ECO:0007669"/>
    <property type="project" value="UniProtKB-EC"/>
</dbReference>
<name>A0A173T9R8_PARDI</name>
<protein>
    <submittedName>
        <fullName evidence="1">Chloramphenicol acetyltransferase 3</fullName>
        <ecNumber evidence="1">2.3.1.28</ecNumber>
    </submittedName>
</protein>
<dbReference type="Pfam" id="PF00302">
    <property type="entry name" value="CAT"/>
    <property type="match status" value="1"/>
</dbReference>